<dbReference type="Gene3D" id="3.40.50.1820">
    <property type="entry name" value="alpha/beta hydrolase"/>
    <property type="match status" value="1"/>
</dbReference>
<dbReference type="EMBL" id="LDJJ01000079">
    <property type="protein sequence ID" value="KRG62761.1"/>
    <property type="molecule type" value="Genomic_DNA"/>
</dbReference>
<gene>
    <name evidence="2" type="ORF">ABB27_18060</name>
</gene>
<evidence type="ECO:0000313" key="3">
    <source>
        <dbReference type="Proteomes" id="UP000051863"/>
    </source>
</evidence>
<dbReference type="InterPro" id="IPR011225">
    <property type="entry name" value="IV_sec_VirJ"/>
</dbReference>
<comment type="caution">
    <text evidence="2">The sequence shown here is derived from an EMBL/GenBank/DDBJ whole genome shotgun (WGS) entry which is preliminary data.</text>
</comment>
<dbReference type="Pfam" id="PF06057">
    <property type="entry name" value="VirJ"/>
    <property type="match status" value="1"/>
</dbReference>
<dbReference type="AlphaFoldDB" id="A0A0R0BYX9"/>
<dbReference type="InterPro" id="IPR029058">
    <property type="entry name" value="AB_hydrolase_fold"/>
</dbReference>
<evidence type="ECO:0000313" key="2">
    <source>
        <dbReference type="EMBL" id="KRG62761.1"/>
    </source>
</evidence>
<protein>
    <recommendedName>
        <fullName evidence="1">Bacterial virulence domain-containing protein</fullName>
    </recommendedName>
</protein>
<dbReference type="ESTHER" id="9gamm-a0a0r0byx9">
    <property type="family name" value="VirJ"/>
</dbReference>
<reference evidence="2 3" key="1">
    <citation type="submission" date="2015-05" db="EMBL/GenBank/DDBJ databases">
        <title>Genome sequencing and analysis of members of genus Stenotrophomonas.</title>
        <authorList>
            <person name="Patil P.P."/>
            <person name="Midha S."/>
            <person name="Patil P.B."/>
        </authorList>
    </citation>
    <scope>NUCLEOTIDE SEQUENCE [LARGE SCALE GENOMIC DNA]</scope>
    <source>
        <strain evidence="2 3">DSM 18941</strain>
    </source>
</reference>
<accession>A0A0R0BYX9</accession>
<dbReference type="PIRSF" id="PIRSF029063">
    <property type="entry name" value="IV_sec_VirJ"/>
    <property type="match status" value="1"/>
</dbReference>
<dbReference type="SUPFAM" id="SSF53474">
    <property type="entry name" value="alpha/beta-Hydrolases"/>
    <property type="match status" value="1"/>
</dbReference>
<name>A0A0R0BYX9_9GAMM</name>
<evidence type="ECO:0000259" key="1">
    <source>
        <dbReference type="Pfam" id="PF06057"/>
    </source>
</evidence>
<feature type="domain" description="Bacterial virulence" evidence="1">
    <location>
        <begin position="204"/>
        <end position="391"/>
    </location>
</feature>
<sequence length="397" mass="42569">MGLGVLLIMVVVSCGWPAHAKRMNAGRYGRVQVLEPPSVPRGLIIYFADPALPQARRQQFAERLAQAGAWVAVVDAARYREQLHKGNGSCRAMADDAALLTQKLLKRERADQFFLPVLLGQGESAGLVRDSAAGAAPGEMAAALVTTADASAATGCQGGTAAVPVRQVAEAALLATLPTVLGAAPVQGIANLPLIEMPVAGSKRLVVLISGDGGWRDLDKGLAHELNQRSISVVGWNSLRYFWKKRTAAELGADLDSVVRSYRQRWQADDVALVGYSFGADVLPFAYPLLSEPQRRSVRLVSLLGLAHGAAFEVRVGGWLGWFRAQEVPVQPALAGLQPVAQQCIYGADEKDSLCRDLQGDARMQAVERPGGHHFDRDPAKLAQIIVERWDALPAQP</sequence>
<dbReference type="Proteomes" id="UP000051863">
    <property type="component" value="Unassembled WGS sequence"/>
</dbReference>
<organism evidence="2 3">
    <name type="scientific">Stenotrophomonas terrae</name>
    <dbReference type="NCBI Taxonomy" id="405446"/>
    <lineage>
        <taxon>Bacteria</taxon>
        <taxon>Pseudomonadati</taxon>
        <taxon>Pseudomonadota</taxon>
        <taxon>Gammaproteobacteria</taxon>
        <taxon>Lysobacterales</taxon>
        <taxon>Lysobacteraceae</taxon>
        <taxon>Stenotrophomonas</taxon>
    </lineage>
</organism>
<keyword evidence="3" id="KW-1185">Reference proteome</keyword>
<proteinExistence type="predicted"/>
<dbReference type="InterPro" id="IPR010333">
    <property type="entry name" value="VirJ"/>
</dbReference>
<dbReference type="PATRIC" id="fig|405446.3.peg.3614"/>